<accession>A0ACB8YME6</accession>
<reference evidence="2" key="1">
    <citation type="journal article" date="2022" name="Mol. Ecol. Resour.">
        <title>The genomes of chicory, endive, great burdock and yacon provide insights into Asteraceae palaeo-polyploidization history and plant inulin production.</title>
        <authorList>
            <person name="Fan W."/>
            <person name="Wang S."/>
            <person name="Wang H."/>
            <person name="Wang A."/>
            <person name="Jiang F."/>
            <person name="Liu H."/>
            <person name="Zhao H."/>
            <person name="Xu D."/>
            <person name="Zhang Y."/>
        </authorList>
    </citation>
    <scope>NUCLEOTIDE SEQUENCE [LARGE SCALE GENOMIC DNA]</scope>
    <source>
        <strain evidence="2">cv. Yunnan</strain>
    </source>
</reference>
<evidence type="ECO:0000313" key="2">
    <source>
        <dbReference type="Proteomes" id="UP001056120"/>
    </source>
</evidence>
<organism evidence="1 2">
    <name type="scientific">Smallanthus sonchifolius</name>
    <dbReference type="NCBI Taxonomy" id="185202"/>
    <lineage>
        <taxon>Eukaryota</taxon>
        <taxon>Viridiplantae</taxon>
        <taxon>Streptophyta</taxon>
        <taxon>Embryophyta</taxon>
        <taxon>Tracheophyta</taxon>
        <taxon>Spermatophyta</taxon>
        <taxon>Magnoliopsida</taxon>
        <taxon>eudicotyledons</taxon>
        <taxon>Gunneridae</taxon>
        <taxon>Pentapetalae</taxon>
        <taxon>asterids</taxon>
        <taxon>campanulids</taxon>
        <taxon>Asterales</taxon>
        <taxon>Asteraceae</taxon>
        <taxon>Asteroideae</taxon>
        <taxon>Heliantheae alliance</taxon>
        <taxon>Millerieae</taxon>
        <taxon>Smallanthus</taxon>
    </lineage>
</organism>
<protein>
    <submittedName>
        <fullName evidence="1">Uncharacterized protein</fullName>
    </submittedName>
</protein>
<sequence>MFRPLLPGHRLPTTNTNAAVKIGVSDVSQLPVSSDSDEYHHCTTTPSSSSSLHRIHGTNFSGVYNSHCGGQSEMKT</sequence>
<gene>
    <name evidence="1" type="ORF">L1987_80576</name>
</gene>
<proteinExistence type="predicted"/>
<dbReference type="Proteomes" id="UP001056120">
    <property type="component" value="Linkage Group LG27"/>
</dbReference>
<name>A0ACB8YME6_9ASTR</name>
<reference evidence="1 2" key="2">
    <citation type="journal article" date="2022" name="Mol. Ecol. Resour.">
        <title>The genomes of chicory, endive, great burdock and yacon provide insights into Asteraceae paleo-polyploidization history and plant inulin production.</title>
        <authorList>
            <person name="Fan W."/>
            <person name="Wang S."/>
            <person name="Wang H."/>
            <person name="Wang A."/>
            <person name="Jiang F."/>
            <person name="Liu H."/>
            <person name="Zhao H."/>
            <person name="Xu D."/>
            <person name="Zhang Y."/>
        </authorList>
    </citation>
    <scope>NUCLEOTIDE SEQUENCE [LARGE SCALE GENOMIC DNA]</scope>
    <source>
        <strain evidence="2">cv. Yunnan</strain>
        <tissue evidence="1">Leaves</tissue>
    </source>
</reference>
<comment type="caution">
    <text evidence="1">The sequence shown here is derived from an EMBL/GenBank/DDBJ whole genome shotgun (WGS) entry which is preliminary data.</text>
</comment>
<keyword evidence="2" id="KW-1185">Reference proteome</keyword>
<evidence type="ECO:0000313" key="1">
    <source>
        <dbReference type="EMBL" id="KAI3686887.1"/>
    </source>
</evidence>
<dbReference type="EMBL" id="CM042044">
    <property type="protein sequence ID" value="KAI3686887.1"/>
    <property type="molecule type" value="Genomic_DNA"/>
</dbReference>